<name>A0A127FBT0_STEDE</name>
<evidence type="ECO:0000256" key="4">
    <source>
        <dbReference type="RuleBase" id="RU361277"/>
    </source>
</evidence>
<evidence type="ECO:0000256" key="1">
    <source>
        <dbReference type="ARBA" id="ARBA00022723"/>
    </source>
</evidence>
<evidence type="ECO:0000313" key="7">
    <source>
        <dbReference type="Proteomes" id="UP000070250"/>
    </source>
</evidence>
<dbReference type="PANTHER" id="PTHR43401">
    <property type="entry name" value="L-THREONINE 3-DEHYDROGENASE"/>
    <property type="match status" value="1"/>
</dbReference>
<dbReference type="SMART" id="SM00829">
    <property type="entry name" value="PKS_ER"/>
    <property type="match status" value="1"/>
</dbReference>
<dbReference type="PANTHER" id="PTHR43401:SF2">
    <property type="entry name" value="L-THREONINE 3-DEHYDROGENASE"/>
    <property type="match status" value="1"/>
</dbReference>
<dbReference type="Gene3D" id="3.90.180.10">
    <property type="entry name" value="Medium-chain alcohol dehydrogenases, catalytic domain"/>
    <property type="match status" value="1"/>
</dbReference>
<protein>
    <recommendedName>
        <fullName evidence="5">Enoyl reductase (ER) domain-containing protein</fullName>
    </recommendedName>
</protein>
<evidence type="ECO:0000256" key="3">
    <source>
        <dbReference type="ARBA" id="ARBA00023002"/>
    </source>
</evidence>
<dbReference type="InterPro" id="IPR050129">
    <property type="entry name" value="Zn_alcohol_dh"/>
</dbReference>
<keyword evidence="7" id="KW-1185">Reference proteome</keyword>
<dbReference type="Gene3D" id="3.40.50.720">
    <property type="entry name" value="NAD(P)-binding Rossmann-like Domain"/>
    <property type="match status" value="1"/>
</dbReference>
<dbReference type="SUPFAM" id="SSF50129">
    <property type="entry name" value="GroES-like"/>
    <property type="match status" value="1"/>
</dbReference>
<accession>A0A127FBT0</accession>
<dbReference type="KEGG" id="sdf:ACG33_07895"/>
<evidence type="ECO:0000259" key="5">
    <source>
        <dbReference type="SMART" id="SM00829"/>
    </source>
</evidence>
<feature type="domain" description="Enoyl reductase (ER)" evidence="5">
    <location>
        <begin position="10"/>
        <end position="349"/>
    </location>
</feature>
<dbReference type="InterPro" id="IPR013149">
    <property type="entry name" value="ADH-like_C"/>
</dbReference>
<keyword evidence="3" id="KW-0560">Oxidoreductase</keyword>
<dbReference type="GO" id="GO:0016616">
    <property type="term" value="F:oxidoreductase activity, acting on the CH-OH group of donors, NAD or NADP as acceptor"/>
    <property type="evidence" value="ECO:0007669"/>
    <property type="project" value="UniProtKB-ARBA"/>
</dbReference>
<dbReference type="GO" id="GO:0008270">
    <property type="term" value="F:zinc ion binding"/>
    <property type="evidence" value="ECO:0007669"/>
    <property type="project" value="InterPro"/>
</dbReference>
<evidence type="ECO:0000256" key="2">
    <source>
        <dbReference type="ARBA" id="ARBA00022833"/>
    </source>
</evidence>
<gene>
    <name evidence="6" type="ORF">ACG33_07895</name>
</gene>
<dbReference type="STRING" id="465721.ACG33_07895"/>
<dbReference type="RefSeq" id="WP_066920175.1">
    <property type="nucleotide sequence ID" value="NZ_CP011971.1"/>
</dbReference>
<comment type="cofactor">
    <cofactor evidence="4">
        <name>Zn(2+)</name>
        <dbReference type="ChEBI" id="CHEBI:29105"/>
    </cofactor>
</comment>
<sequence length="351" mass="37162">MTKMRSVTLVAPRRFEIVEVDKPVVDRDSVIVKIEGHGICGSNLHFWYGGGSANAMSCYPMPGAGGHEFAGVVVEAGEGVGAVKVGDRVAVDFFHSTSCGRCSYCMMGWTNQCTGRPAHSVGGFVEYLKLSERGLHLLPDSIETHAAAIAEPAAVPVSALRRVGLHGGEQVVVLGSGVVGLAAIGAAKAMGASRVVATAKHEQQAAFARRFGADAVVRSTDSKCVDEIRAELDGLGADIVVETVGGHAPTLDYATEVVRPRGEVVVLGLWDELVPMDSWKAVLKDVTYRFCLTYGAHGVKTDFAYTVELMGSRKVPMQDLITHVLPLDRISEAFEIAADKSSGAVKVVLSP</sequence>
<dbReference type="OrthoDB" id="9773078at2"/>
<evidence type="ECO:0000313" key="6">
    <source>
        <dbReference type="EMBL" id="AMN47019.1"/>
    </source>
</evidence>
<dbReference type="Pfam" id="PF08240">
    <property type="entry name" value="ADH_N"/>
    <property type="match status" value="1"/>
</dbReference>
<keyword evidence="1 4" id="KW-0479">Metal-binding</keyword>
<dbReference type="AlphaFoldDB" id="A0A127FBT0"/>
<dbReference type="PROSITE" id="PS00059">
    <property type="entry name" value="ADH_ZINC"/>
    <property type="match status" value="1"/>
</dbReference>
<dbReference type="InterPro" id="IPR020843">
    <property type="entry name" value="ER"/>
</dbReference>
<dbReference type="SUPFAM" id="SSF51735">
    <property type="entry name" value="NAD(P)-binding Rossmann-fold domains"/>
    <property type="match status" value="1"/>
</dbReference>
<comment type="similarity">
    <text evidence="4">Belongs to the zinc-containing alcohol dehydrogenase family.</text>
</comment>
<proteinExistence type="inferred from homology"/>
<dbReference type="InterPro" id="IPR036291">
    <property type="entry name" value="NAD(P)-bd_dom_sf"/>
</dbReference>
<dbReference type="Pfam" id="PF00107">
    <property type="entry name" value="ADH_zinc_N"/>
    <property type="match status" value="1"/>
</dbReference>
<dbReference type="Proteomes" id="UP000070250">
    <property type="component" value="Chromosome"/>
</dbReference>
<keyword evidence="2 4" id="KW-0862">Zinc</keyword>
<dbReference type="EMBL" id="CP011971">
    <property type="protein sequence ID" value="AMN47019.1"/>
    <property type="molecule type" value="Genomic_DNA"/>
</dbReference>
<reference evidence="6 7" key="1">
    <citation type="submission" date="2015-06" db="EMBL/GenBank/DDBJ databases">
        <title>A Comprehensive Approach to Explore the Metabolic and Phylogenetic Diversity of Bacterial Steroid Degradation in the Environment: Testosterone as an Example.</title>
        <authorList>
            <person name="Yang F.-C."/>
            <person name="Chen Y.-L."/>
            <person name="Yu C.-P."/>
            <person name="Tang S.-L."/>
            <person name="Wang P.-H."/>
            <person name="Ismail W."/>
            <person name="Wang C.-H."/>
            <person name="Yang C.-Y."/>
            <person name="Chiang Y.-R."/>
        </authorList>
    </citation>
    <scope>NUCLEOTIDE SEQUENCE [LARGE SCALE GENOMIC DNA]</scope>
    <source>
        <strain evidence="6 7">DSM 18526</strain>
    </source>
</reference>
<organism evidence="6 7">
    <name type="scientific">Steroidobacter denitrificans</name>
    <dbReference type="NCBI Taxonomy" id="465721"/>
    <lineage>
        <taxon>Bacteria</taxon>
        <taxon>Pseudomonadati</taxon>
        <taxon>Pseudomonadota</taxon>
        <taxon>Gammaproteobacteria</taxon>
        <taxon>Steroidobacterales</taxon>
        <taxon>Steroidobacteraceae</taxon>
        <taxon>Steroidobacter</taxon>
    </lineage>
</organism>
<dbReference type="InterPro" id="IPR002328">
    <property type="entry name" value="ADH_Zn_CS"/>
</dbReference>
<dbReference type="InterPro" id="IPR011032">
    <property type="entry name" value="GroES-like_sf"/>
</dbReference>
<dbReference type="InterPro" id="IPR013154">
    <property type="entry name" value="ADH-like_N"/>
</dbReference>